<dbReference type="PIRSF" id="PIRSF038471">
    <property type="entry name" value="MreC"/>
    <property type="match status" value="1"/>
</dbReference>
<proteinExistence type="inferred from homology"/>
<feature type="domain" description="Rod shape-determining protein MreC beta-barrel core" evidence="6">
    <location>
        <begin position="121"/>
        <end position="272"/>
    </location>
</feature>
<dbReference type="PANTHER" id="PTHR34138:SF1">
    <property type="entry name" value="CELL SHAPE-DETERMINING PROTEIN MREC"/>
    <property type="match status" value="1"/>
</dbReference>
<accession>A0AA96VHL5</accession>
<keyword evidence="8" id="KW-1185">Reference proteome</keyword>
<dbReference type="InterPro" id="IPR042175">
    <property type="entry name" value="Cell/Rod_MreC_2"/>
</dbReference>
<dbReference type="PANTHER" id="PTHR34138">
    <property type="entry name" value="CELL SHAPE-DETERMINING PROTEIN MREC"/>
    <property type="match status" value="1"/>
</dbReference>
<comment type="function">
    <text evidence="5">Involved in formation and maintenance of cell shape.</text>
</comment>
<dbReference type="InterPro" id="IPR042177">
    <property type="entry name" value="Cell/Rod_1"/>
</dbReference>
<dbReference type="Gene3D" id="2.40.10.350">
    <property type="entry name" value="Rod shape-determining protein MreC, domain 2"/>
    <property type="match status" value="1"/>
</dbReference>
<keyword evidence="3 5" id="KW-0133">Cell shape</keyword>
<evidence type="ECO:0000313" key="7">
    <source>
        <dbReference type="EMBL" id="WNY49107.1"/>
    </source>
</evidence>
<evidence type="ECO:0000313" key="8">
    <source>
        <dbReference type="Proteomes" id="UP001301526"/>
    </source>
</evidence>
<evidence type="ECO:0000256" key="4">
    <source>
        <dbReference type="ARBA" id="ARBA00032089"/>
    </source>
</evidence>
<dbReference type="EMBL" id="CP118734">
    <property type="protein sequence ID" value="WNY49107.1"/>
    <property type="molecule type" value="Genomic_DNA"/>
</dbReference>
<evidence type="ECO:0000256" key="1">
    <source>
        <dbReference type="ARBA" id="ARBA00009369"/>
    </source>
</evidence>
<gene>
    <name evidence="7" type="primary">mreC</name>
    <name evidence="7" type="ORF">PW220_00170</name>
</gene>
<protein>
    <recommendedName>
        <fullName evidence="2 5">Cell shape-determining protein MreC</fullName>
    </recommendedName>
    <alternativeName>
        <fullName evidence="4 5">Cell shape protein MreC</fullName>
    </alternativeName>
</protein>
<dbReference type="RefSeq" id="WP_105125544.1">
    <property type="nucleotide sequence ID" value="NZ_CP118734.1"/>
</dbReference>
<dbReference type="InterPro" id="IPR007221">
    <property type="entry name" value="MreC"/>
</dbReference>
<evidence type="ECO:0000259" key="6">
    <source>
        <dbReference type="Pfam" id="PF04085"/>
    </source>
</evidence>
<dbReference type="InterPro" id="IPR055342">
    <property type="entry name" value="MreC_beta-barrel_core"/>
</dbReference>
<dbReference type="Proteomes" id="UP001301526">
    <property type="component" value="Chromosome"/>
</dbReference>
<dbReference type="GO" id="GO:0008360">
    <property type="term" value="P:regulation of cell shape"/>
    <property type="evidence" value="ECO:0007669"/>
    <property type="project" value="UniProtKB-KW"/>
</dbReference>
<dbReference type="AlphaFoldDB" id="A0AA96VHL5"/>
<organism evidence="7 8">
    <name type="scientific">Streptococcus iners subsp. hyiners</name>
    <dbReference type="NCBI Taxonomy" id="3028083"/>
    <lineage>
        <taxon>Bacteria</taxon>
        <taxon>Bacillati</taxon>
        <taxon>Bacillota</taxon>
        <taxon>Bacilli</taxon>
        <taxon>Lactobacillales</taxon>
        <taxon>Streptococcaceae</taxon>
        <taxon>Streptococcus</taxon>
        <taxon>Streptococcus iners</taxon>
    </lineage>
</organism>
<evidence type="ECO:0000256" key="5">
    <source>
        <dbReference type="PIRNR" id="PIRNR038471"/>
    </source>
</evidence>
<reference evidence="7 8" key="1">
    <citation type="submission" date="2023-02" db="EMBL/GenBank/DDBJ databases">
        <title>Streptococcus sp. Genome Sequencing and Assembly.</title>
        <authorList>
            <person name="Shore S.M."/>
            <person name="Nicholson T.L."/>
        </authorList>
    </citation>
    <scope>NUCLEOTIDE SEQUENCE [LARGE SCALE GENOMIC DNA]</scope>
    <source>
        <strain evidence="7 8">29892</strain>
    </source>
</reference>
<dbReference type="Gene3D" id="2.40.10.340">
    <property type="entry name" value="Rod shape-determining protein MreC, domain 1"/>
    <property type="match status" value="1"/>
</dbReference>
<dbReference type="Pfam" id="PF04085">
    <property type="entry name" value="MreC"/>
    <property type="match status" value="1"/>
</dbReference>
<evidence type="ECO:0000256" key="3">
    <source>
        <dbReference type="ARBA" id="ARBA00022960"/>
    </source>
</evidence>
<comment type="similarity">
    <text evidence="1 5">Belongs to the MreC family.</text>
</comment>
<evidence type="ECO:0000256" key="2">
    <source>
        <dbReference type="ARBA" id="ARBA00013855"/>
    </source>
</evidence>
<name>A0AA96VHL5_9STRE</name>
<sequence length="278" mass="29955">MNKFSKLLIAISVFLLLSFSLLFLTFSKGAELPFVNSSINLLVRPIQSFLSVPTRFFSDQQSSLSHLFATYEENKELKKSLLSVQDFANENASLKAENETLRKSLEMASSFPEKGYIAGSVLVRTPASWSEQVTIDVGQNMGISENALVVANGGLVGVVSSIEENSSVVKLFTNADDFTKLPVKISTNSKDIYGILAGFDLDSNSFIINQLNATDDIAVGSNVVTSDLAGATPANVQIGKVRSVKASSNNLNRELYVEPSASFSSIYSVLVVGQSDAQ</sequence>
<dbReference type="NCBIfam" id="TIGR00219">
    <property type="entry name" value="mreC"/>
    <property type="match status" value="1"/>
</dbReference>
<dbReference type="GO" id="GO:0005886">
    <property type="term" value="C:plasma membrane"/>
    <property type="evidence" value="ECO:0007669"/>
    <property type="project" value="TreeGrafter"/>
</dbReference>